<dbReference type="Pfam" id="PF02606">
    <property type="entry name" value="LpxK"/>
    <property type="match status" value="1"/>
</dbReference>
<dbReference type="UniPathway" id="UPA00359">
    <property type="reaction ID" value="UER00482"/>
</dbReference>
<keyword evidence="11 13" id="KW-0443">Lipid metabolism</keyword>
<evidence type="ECO:0000313" key="14">
    <source>
        <dbReference type="EMBL" id="TPW30866.1"/>
    </source>
</evidence>
<name>A0A506UBU4_9HYPH</name>
<dbReference type="GO" id="GO:0009244">
    <property type="term" value="P:lipopolysaccharide core region biosynthetic process"/>
    <property type="evidence" value="ECO:0007669"/>
    <property type="project" value="TreeGrafter"/>
</dbReference>
<evidence type="ECO:0000256" key="6">
    <source>
        <dbReference type="ARBA" id="ARBA00022556"/>
    </source>
</evidence>
<comment type="similarity">
    <text evidence="13">Belongs to the LpxK family.</text>
</comment>
<sequence length="351" mass="36468">MTSLLRAPDFWQKRYHPFTVVLMPLSWIYAAIADRRMRAAKGASLPVPVICVGNFTAGGAGKSPTVEALVHAARSLGHKPGIVMRGFGGQGGAAQIVEAGRDKSGDVGDEALMLSAVAPVAVSPRRHDAADLLVQAGVNMIIMDDGLQSGRLKPDLALAVIDRKRGLGNGLVLPAGPLRASLAVQLEKTDRLILVGADQTGNTAALVAQTGLAALDAAIRPRDAARFSGRRVLAFAGIGYPEKFFDTLRAAGAEIVKAVPLADHQAIAPDTARAICADAEATGLAVVTTAKDMARLEGAADPALQALATAADVLEIDMVFAEAEAAKELVATAVERFSRRMGASKTGFNPN</sequence>
<keyword evidence="6 13" id="KW-0441">Lipid A biosynthesis</keyword>
<comment type="catalytic activity">
    <reaction evidence="13">
        <text>a lipid A disaccharide + ATP = a lipid IVA + ADP + H(+)</text>
        <dbReference type="Rhea" id="RHEA:67840"/>
        <dbReference type="ChEBI" id="CHEBI:15378"/>
        <dbReference type="ChEBI" id="CHEBI:30616"/>
        <dbReference type="ChEBI" id="CHEBI:176343"/>
        <dbReference type="ChEBI" id="CHEBI:176425"/>
        <dbReference type="ChEBI" id="CHEBI:456216"/>
        <dbReference type="EC" id="2.7.1.130"/>
    </reaction>
</comment>
<evidence type="ECO:0000256" key="1">
    <source>
        <dbReference type="ARBA" id="ARBA00002274"/>
    </source>
</evidence>
<keyword evidence="15" id="KW-1185">Reference proteome</keyword>
<dbReference type="InterPro" id="IPR027417">
    <property type="entry name" value="P-loop_NTPase"/>
</dbReference>
<keyword evidence="10 13" id="KW-0067">ATP-binding</keyword>
<dbReference type="GO" id="GO:0009245">
    <property type="term" value="P:lipid A biosynthetic process"/>
    <property type="evidence" value="ECO:0007669"/>
    <property type="project" value="UniProtKB-UniRule"/>
</dbReference>
<evidence type="ECO:0000313" key="15">
    <source>
        <dbReference type="Proteomes" id="UP000318801"/>
    </source>
</evidence>
<dbReference type="NCBIfam" id="TIGR00682">
    <property type="entry name" value="lpxK"/>
    <property type="match status" value="1"/>
</dbReference>
<dbReference type="EMBL" id="VHLG01000004">
    <property type="protein sequence ID" value="TPW30866.1"/>
    <property type="molecule type" value="Genomic_DNA"/>
</dbReference>
<comment type="caution">
    <text evidence="13">Lacks conserved residue(s) required for the propagation of feature annotation.</text>
</comment>
<dbReference type="Proteomes" id="UP000318801">
    <property type="component" value="Unassembled WGS sequence"/>
</dbReference>
<evidence type="ECO:0000256" key="4">
    <source>
        <dbReference type="ARBA" id="ARBA00016436"/>
    </source>
</evidence>
<evidence type="ECO:0000256" key="13">
    <source>
        <dbReference type="HAMAP-Rule" id="MF_00409"/>
    </source>
</evidence>
<organism evidence="14 15">
    <name type="scientific">Martelella alba</name>
    <dbReference type="NCBI Taxonomy" id="2590451"/>
    <lineage>
        <taxon>Bacteria</taxon>
        <taxon>Pseudomonadati</taxon>
        <taxon>Pseudomonadota</taxon>
        <taxon>Alphaproteobacteria</taxon>
        <taxon>Hyphomicrobiales</taxon>
        <taxon>Aurantimonadaceae</taxon>
        <taxon>Martelella</taxon>
    </lineage>
</organism>
<protein>
    <recommendedName>
        <fullName evidence="4 13">Tetraacyldisaccharide 4'-kinase</fullName>
        <ecNumber evidence="3 13">2.7.1.130</ecNumber>
    </recommendedName>
    <alternativeName>
        <fullName evidence="12 13">Lipid A 4'-kinase</fullName>
    </alternativeName>
</protein>
<reference evidence="14 15" key="1">
    <citation type="submission" date="2019-06" db="EMBL/GenBank/DDBJ databases">
        <authorList>
            <person name="Li M."/>
        </authorList>
    </citation>
    <scope>NUCLEOTIDE SEQUENCE [LARGE SCALE GENOMIC DNA]</scope>
    <source>
        <strain evidence="14 15">BGMRC2036</strain>
    </source>
</reference>
<dbReference type="GO" id="GO:0009029">
    <property type="term" value="F:lipid-A 4'-kinase activity"/>
    <property type="evidence" value="ECO:0007669"/>
    <property type="project" value="UniProtKB-UniRule"/>
</dbReference>
<dbReference type="GO" id="GO:0005886">
    <property type="term" value="C:plasma membrane"/>
    <property type="evidence" value="ECO:0007669"/>
    <property type="project" value="TreeGrafter"/>
</dbReference>
<dbReference type="AlphaFoldDB" id="A0A506UBU4"/>
<keyword evidence="5 13" id="KW-0444">Lipid biosynthesis</keyword>
<evidence type="ECO:0000256" key="9">
    <source>
        <dbReference type="ARBA" id="ARBA00022777"/>
    </source>
</evidence>
<dbReference type="EC" id="2.7.1.130" evidence="3 13"/>
<evidence type="ECO:0000256" key="7">
    <source>
        <dbReference type="ARBA" id="ARBA00022679"/>
    </source>
</evidence>
<evidence type="ECO:0000256" key="11">
    <source>
        <dbReference type="ARBA" id="ARBA00023098"/>
    </source>
</evidence>
<dbReference type="InterPro" id="IPR003758">
    <property type="entry name" value="LpxK"/>
</dbReference>
<evidence type="ECO:0000256" key="8">
    <source>
        <dbReference type="ARBA" id="ARBA00022741"/>
    </source>
</evidence>
<keyword evidence="8 13" id="KW-0547">Nucleotide-binding</keyword>
<evidence type="ECO:0000256" key="5">
    <source>
        <dbReference type="ARBA" id="ARBA00022516"/>
    </source>
</evidence>
<dbReference type="RefSeq" id="WP_141148737.1">
    <property type="nucleotide sequence ID" value="NZ_VHLG01000004.1"/>
</dbReference>
<proteinExistence type="inferred from homology"/>
<dbReference type="PANTHER" id="PTHR42724">
    <property type="entry name" value="TETRAACYLDISACCHARIDE 4'-KINASE"/>
    <property type="match status" value="1"/>
</dbReference>
<comment type="pathway">
    <text evidence="2 13">Glycolipid biosynthesis; lipid IV(A) biosynthesis; lipid IV(A) from (3R)-3-hydroxytetradecanoyl-[acyl-carrier-protein] and UDP-N-acetyl-alpha-D-glucosamine: step 6/6.</text>
</comment>
<dbReference type="HAMAP" id="MF_00409">
    <property type="entry name" value="LpxK"/>
    <property type="match status" value="1"/>
</dbReference>
<evidence type="ECO:0000256" key="2">
    <source>
        <dbReference type="ARBA" id="ARBA00004870"/>
    </source>
</evidence>
<evidence type="ECO:0000256" key="3">
    <source>
        <dbReference type="ARBA" id="ARBA00012071"/>
    </source>
</evidence>
<evidence type="ECO:0000256" key="10">
    <source>
        <dbReference type="ARBA" id="ARBA00022840"/>
    </source>
</evidence>
<accession>A0A506UBU4</accession>
<dbReference type="OrthoDB" id="9766423at2"/>
<dbReference type="SUPFAM" id="SSF52540">
    <property type="entry name" value="P-loop containing nucleoside triphosphate hydrolases"/>
    <property type="match status" value="1"/>
</dbReference>
<dbReference type="PANTHER" id="PTHR42724:SF1">
    <property type="entry name" value="TETRAACYLDISACCHARIDE 4'-KINASE, MITOCHONDRIAL-RELATED"/>
    <property type="match status" value="1"/>
</dbReference>
<comment type="caution">
    <text evidence="14">The sequence shown here is derived from an EMBL/GenBank/DDBJ whole genome shotgun (WGS) entry which is preliminary data.</text>
</comment>
<comment type="function">
    <text evidence="1 13">Transfers the gamma-phosphate of ATP to the 4'-position of a tetraacyldisaccharide 1-phosphate intermediate (termed DS-1-P) to form tetraacyldisaccharide 1,4'-bis-phosphate (lipid IVA).</text>
</comment>
<keyword evidence="9 13" id="KW-0418">Kinase</keyword>
<keyword evidence="7 13" id="KW-0808">Transferase</keyword>
<evidence type="ECO:0000256" key="12">
    <source>
        <dbReference type="ARBA" id="ARBA00029757"/>
    </source>
</evidence>
<dbReference type="GO" id="GO:0005524">
    <property type="term" value="F:ATP binding"/>
    <property type="evidence" value="ECO:0007669"/>
    <property type="project" value="UniProtKB-UniRule"/>
</dbReference>
<gene>
    <name evidence="13" type="primary">lpxK</name>
    <name evidence="14" type="ORF">FJU08_09335</name>
</gene>